<dbReference type="AlphaFoldDB" id="A0A9W4U2I8"/>
<name>A0A9W4U2I8_9PLEO</name>
<protein>
    <submittedName>
        <fullName evidence="2">Uncharacterized protein</fullName>
    </submittedName>
</protein>
<sequence length="53" mass="5840">MSQRHDLLATQHVVDFNATPRQTFQKRAVPPSLPAPDLHTIPPPVVTPNASED</sequence>
<feature type="region of interest" description="Disordered" evidence="1">
    <location>
        <begin position="27"/>
        <end position="53"/>
    </location>
</feature>
<accession>A0A9W4U2I8</accession>
<dbReference type="Proteomes" id="UP001152607">
    <property type="component" value="Unassembled WGS sequence"/>
</dbReference>
<evidence type="ECO:0000313" key="2">
    <source>
        <dbReference type="EMBL" id="CAI6225744.1"/>
    </source>
</evidence>
<evidence type="ECO:0000256" key="1">
    <source>
        <dbReference type="SAM" id="MobiDB-lite"/>
    </source>
</evidence>
<evidence type="ECO:0000313" key="3">
    <source>
        <dbReference type="Proteomes" id="UP001152607"/>
    </source>
</evidence>
<keyword evidence="3" id="KW-1185">Reference proteome</keyword>
<organism evidence="2 3">
    <name type="scientific">Periconia digitata</name>
    <dbReference type="NCBI Taxonomy" id="1303443"/>
    <lineage>
        <taxon>Eukaryota</taxon>
        <taxon>Fungi</taxon>
        <taxon>Dikarya</taxon>
        <taxon>Ascomycota</taxon>
        <taxon>Pezizomycotina</taxon>
        <taxon>Dothideomycetes</taxon>
        <taxon>Pleosporomycetidae</taxon>
        <taxon>Pleosporales</taxon>
        <taxon>Massarineae</taxon>
        <taxon>Periconiaceae</taxon>
        <taxon>Periconia</taxon>
    </lineage>
</organism>
<gene>
    <name evidence="2" type="ORF">PDIGIT_LOCUS15</name>
</gene>
<reference evidence="2" key="1">
    <citation type="submission" date="2023-01" db="EMBL/GenBank/DDBJ databases">
        <authorList>
            <person name="Van Ghelder C."/>
            <person name="Rancurel C."/>
        </authorList>
    </citation>
    <scope>NUCLEOTIDE SEQUENCE</scope>
    <source>
        <strain evidence="2">CNCM I-4278</strain>
    </source>
</reference>
<proteinExistence type="predicted"/>
<dbReference type="EMBL" id="CAOQHR010000001">
    <property type="protein sequence ID" value="CAI6225744.1"/>
    <property type="molecule type" value="Genomic_DNA"/>
</dbReference>
<comment type="caution">
    <text evidence="2">The sequence shown here is derived from an EMBL/GenBank/DDBJ whole genome shotgun (WGS) entry which is preliminary data.</text>
</comment>